<protein>
    <recommendedName>
        <fullName evidence="6">Large ribosomal subunit protein uL23m</fullName>
    </recommendedName>
    <alternativeName>
        <fullName evidence="7">39S ribosomal protein L23, mitochondrial</fullName>
    </alternativeName>
</protein>
<reference evidence="8 9" key="1">
    <citation type="submission" date="2019-01" db="EMBL/GenBank/DDBJ databases">
        <title>Genome Assembly of Collichthys lucidus.</title>
        <authorList>
            <person name="Cai M."/>
            <person name="Xiao S."/>
        </authorList>
    </citation>
    <scope>NUCLEOTIDE SEQUENCE [LARGE SCALE GENOMIC DNA]</scope>
    <source>
        <strain evidence="8">JT15FE1705JMU</strain>
        <tissue evidence="8">Muscle</tissue>
    </source>
</reference>
<sequence length="194" mass="22017">MLLAPSDSLRPGLVCTGWSLTKHWHPGTPGLKPRYPLYQLGNPQLRIFRPNWFLTLVRPGKEQPPDTVQFRVPMEMTKCDVKNYLEKIYNVPVGAIRTRIQFANIPLAWSSVCVLDSAFLDGSVCECRDTKGLGSAVGFQAQGQTFTFPDIFPKKDQTVEEGSLDDLQEKFMEDEKQRQKLDPRRGGVTEWFGL</sequence>
<dbReference type="InterPro" id="IPR012678">
    <property type="entry name" value="Ribosomal_uL23/eL15/eS24_sf"/>
</dbReference>
<dbReference type="AlphaFoldDB" id="A0A4U5UFG9"/>
<gene>
    <name evidence="8" type="ORF">D9C73_007307</name>
</gene>
<dbReference type="PANTHER" id="PTHR12059">
    <property type="entry name" value="RIBOSOMAL PROTEIN L23-RELATED"/>
    <property type="match status" value="1"/>
</dbReference>
<evidence type="ECO:0000313" key="8">
    <source>
        <dbReference type="EMBL" id="TKS73229.1"/>
    </source>
</evidence>
<dbReference type="InterPro" id="IPR012677">
    <property type="entry name" value="Nucleotide-bd_a/b_plait_sf"/>
</dbReference>
<dbReference type="SUPFAM" id="SSF54189">
    <property type="entry name" value="Ribosomal proteins S24e, L23 and L15e"/>
    <property type="match status" value="1"/>
</dbReference>
<organism evidence="8 9">
    <name type="scientific">Collichthys lucidus</name>
    <name type="common">Big head croaker</name>
    <name type="synonym">Sciaena lucida</name>
    <dbReference type="NCBI Taxonomy" id="240159"/>
    <lineage>
        <taxon>Eukaryota</taxon>
        <taxon>Metazoa</taxon>
        <taxon>Chordata</taxon>
        <taxon>Craniata</taxon>
        <taxon>Vertebrata</taxon>
        <taxon>Euteleostomi</taxon>
        <taxon>Actinopterygii</taxon>
        <taxon>Neopterygii</taxon>
        <taxon>Teleostei</taxon>
        <taxon>Neoteleostei</taxon>
        <taxon>Acanthomorphata</taxon>
        <taxon>Eupercaria</taxon>
        <taxon>Sciaenidae</taxon>
        <taxon>Collichthys</taxon>
    </lineage>
</organism>
<proteinExistence type="inferred from homology"/>
<dbReference type="EMBL" id="CM014084">
    <property type="protein sequence ID" value="TKS73229.1"/>
    <property type="molecule type" value="Genomic_DNA"/>
</dbReference>
<dbReference type="Gene3D" id="3.30.70.330">
    <property type="match status" value="2"/>
</dbReference>
<dbReference type="InterPro" id="IPR013025">
    <property type="entry name" value="Ribosomal_uL23-like"/>
</dbReference>
<dbReference type="PANTHER" id="PTHR12059:SF5">
    <property type="entry name" value="LARGE RIBOSOMAL SUBUNIT PROTEIN UL23M"/>
    <property type="match status" value="1"/>
</dbReference>
<comment type="subcellular location">
    <subcellularLocation>
        <location evidence="1">Mitochondrion</location>
    </subcellularLocation>
</comment>
<keyword evidence="4" id="KW-0496">Mitochondrion</keyword>
<comment type="similarity">
    <text evidence="2">Belongs to the universal ribosomal protein uL23 family.</text>
</comment>
<keyword evidence="9" id="KW-1185">Reference proteome</keyword>
<accession>A0A4U5UFG9</accession>
<evidence type="ECO:0000256" key="1">
    <source>
        <dbReference type="ARBA" id="ARBA00004173"/>
    </source>
</evidence>
<evidence type="ECO:0000256" key="3">
    <source>
        <dbReference type="ARBA" id="ARBA00022980"/>
    </source>
</evidence>
<dbReference type="Proteomes" id="UP000298787">
    <property type="component" value="Chromosome 7"/>
</dbReference>
<evidence type="ECO:0000256" key="5">
    <source>
        <dbReference type="ARBA" id="ARBA00023274"/>
    </source>
</evidence>
<name>A0A4U5UFG9_COLLU</name>
<evidence type="ECO:0000256" key="7">
    <source>
        <dbReference type="ARBA" id="ARBA00041375"/>
    </source>
</evidence>
<dbReference type="GO" id="GO:0005762">
    <property type="term" value="C:mitochondrial large ribosomal subunit"/>
    <property type="evidence" value="ECO:0007669"/>
    <property type="project" value="TreeGrafter"/>
</dbReference>
<keyword evidence="5" id="KW-0687">Ribonucleoprotein</keyword>
<evidence type="ECO:0000256" key="4">
    <source>
        <dbReference type="ARBA" id="ARBA00023128"/>
    </source>
</evidence>
<dbReference type="GO" id="GO:0003735">
    <property type="term" value="F:structural constituent of ribosome"/>
    <property type="evidence" value="ECO:0007669"/>
    <property type="project" value="InterPro"/>
</dbReference>
<dbReference type="GO" id="GO:0032543">
    <property type="term" value="P:mitochondrial translation"/>
    <property type="evidence" value="ECO:0007669"/>
    <property type="project" value="TreeGrafter"/>
</dbReference>
<evidence type="ECO:0000256" key="6">
    <source>
        <dbReference type="ARBA" id="ARBA00039977"/>
    </source>
</evidence>
<evidence type="ECO:0000313" key="9">
    <source>
        <dbReference type="Proteomes" id="UP000298787"/>
    </source>
</evidence>
<evidence type="ECO:0000256" key="2">
    <source>
        <dbReference type="ARBA" id="ARBA00006700"/>
    </source>
</evidence>
<keyword evidence="3 8" id="KW-0689">Ribosomal protein</keyword>
<dbReference type="STRING" id="240159.A0A4U5UFG9"/>
<dbReference type="FunFam" id="3.30.70.330:FF:000284">
    <property type="entry name" value="39S ribosomal protein L23, mitochondrial"/>
    <property type="match status" value="1"/>
</dbReference>